<dbReference type="InterPro" id="IPR051767">
    <property type="entry name" value="Nucleoporin_NUP42"/>
</dbReference>
<dbReference type="SMART" id="SM00356">
    <property type="entry name" value="ZnF_C3H1"/>
    <property type="match status" value="1"/>
</dbReference>
<proteinExistence type="predicted"/>
<keyword evidence="5" id="KW-0539">Nucleus</keyword>
<dbReference type="InterPro" id="IPR000571">
    <property type="entry name" value="Znf_CCCH"/>
</dbReference>
<dbReference type="InterPro" id="IPR041367">
    <property type="entry name" value="Znf-CCCH_4"/>
</dbReference>
<dbReference type="Pfam" id="PF18044">
    <property type="entry name" value="zf-CCCH_4"/>
    <property type="match status" value="1"/>
</dbReference>
<keyword evidence="4 6" id="KW-0862">Zinc</keyword>
<organism evidence="9 10">
    <name type="scientific">Morchella conica CCBAS932</name>
    <dbReference type="NCBI Taxonomy" id="1392247"/>
    <lineage>
        <taxon>Eukaryota</taxon>
        <taxon>Fungi</taxon>
        <taxon>Dikarya</taxon>
        <taxon>Ascomycota</taxon>
        <taxon>Pezizomycotina</taxon>
        <taxon>Pezizomycetes</taxon>
        <taxon>Pezizales</taxon>
        <taxon>Morchellaceae</taxon>
        <taxon>Morchella</taxon>
    </lineage>
</organism>
<evidence type="ECO:0000256" key="3">
    <source>
        <dbReference type="ARBA" id="ARBA00022771"/>
    </source>
</evidence>
<dbReference type="PROSITE" id="PS50103">
    <property type="entry name" value="ZF_C3H1"/>
    <property type="match status" value="1"/>
</dbReference>
<evidence type="ECO:0000313" key="10">
    <source>
        <dbReference type="Proteomes" id="UP000277580"/>
    </source>
</evidence>
<protein>
    <recommendedName>
        <fullName evidence="8">C3H1-type domain-containing protein</fullName>
    </recommendedName>
</protein>
<evidence type="ECO:0000256" key="7">
    <source>
        <dbReference type="SAM" id="MobiDB-lite"/>
    </source>
</evidence>
<keyword evidence="2 6" id="KW-0479">Metal-binding</keyword>
<evidence type="ECO:0000256" key="4">
    <source>
        <dbReference type="ARBA" id="ARBA00022833"/>
    </source>
</evidence>
<feature type="region of interest" description="Disordered" evidence="7">
    <location>
        <begin position="83"/>
        <end position="103"/>
    </location>
</feature>
<comment type="subcellular location">
    <subcellularLocation>
        <location evidence="1">Nucleus</location>
    </subcellularLocation>
</comment>
<feature type="region of interest" description="Disordered" evidence="7">
    <location>
        <begin position="167"/>
        <end position="289"/>
    </location>
</feature>
<keyword evidence="3 6" id="KW-0863">Zinc-finger</keyword>
<feature type="compositionally biased region" description="Polar residues" evidence="7">
    <location>
        <begin position="503"/>
        <end position="520"/>
    </location>
</feature>
<dbReference type="InterPro" id="IPR036855">
    <property type="entry name" value="Znf_CCCH_sf"/>
</dbReference>
<evidence type="ECO:0000259" key="8">
    <source>
        <dbReference type="PROSITE" id="PS50103"/>
    </source>
</evidence>
<accession>A0A3N4KEJ5</accession>
<feature type="compositionally biased region" description="Polar residues" evidence="7">
    <location>
        <begin position="350"/>
        <end position="376"/>
    </location>
</feature>
<dbReference type="STRING" id="1392247.A0A3N4KEJ5"/>
<dbReference type="Gene3D" id="4.10.1000.10">
    <property type="entry name" value="Zinc finger, CCCH-type"/>
    <property type="match status" value="1"/>
</dbReference>
<sequence length="589" mass="61721">MSQQLCRYYQNGSCHFGSNCQFVHPGETRLPASSGANGFGNTFGATRQIGYGNNNTGGGTQSKLGEGFNLPTQDSIKTDLTERPTWPLSSYAPGKDPPSQLIDGKDISPEEARVLAYKCRADGNPGAYEAEWQRLTSEADGQIKNILNDLPGAVNFMKKAYENRASSRYNSNNAPSSTFGTTASQTSPFVNSGQTTSTFGQPVQPTSAFGQPSQPLSPFGQPSQSISTYGQTSQPVSAFGQPPQPISAFVQPSQPTSSFGQAPQSTSAFGSPSPFSARPTPAFGQSAFGQPSLSLTPAFGQPAFGSVVPSAPQPQNVFSQPAFGQPALPKPAFGQPAFGQPAFGQPVALGQSSSFGAQPSAAQPSAFGQPTTQQPISAFGQPSPFGTGSAAKPAFGQPAFGQPAIPQSSPFGTSNAAPQGQLQNPPPFGQPLQTNPANTPFSQQASNSNIGPTASAFQQTSTSPFSTVNPFQGQQATTTEKAQSTSAFGQPQHQAPAFGQPITHVSTFGTPGQQNPSSSNNLNHFQTAQQQVQPISHQVNPQLREAQKTKKWDDPIIDYLRVEIEAFAAPTFTLGSVPTVAPSRDMCWA</sequence>
<evidence type="ECO:0000256" key="6">
    <source>
        <dbReference type="PROSITE-ProRule" id="PRU00723"/>
    </source>
</evidence>
<feature type="zinc finger region" description="C3H1-type" evidence="6">
    <location>
        <begin position="1"/>
        <end position="27"/>
    </location>
</feature>
<feature type="region of interest" description="Disordered" evidence="7">
    <location>
        <begin position="311"/>
        <end position="520"/>
    </location>
</feature>
<evidence type="ECO:0000256" key="2">
    <source>
        <dbReference type="ARBA" id="ARBA00022723"/>
    </source>
</evidence>
<dbReference type="PANTHER" id="PTHR46527">
    <property type="entry name" value="NUCLEOPORIN-LIKE PROTEIN 2"/>
    <property type="match status" value="1"/>
</dbReference>
<feature type="compositionally biased region" description="Polar residues" evidence="7">
    <location>
        <begin position="405"/>
        <end position="423"/>
    </location>
</feature>
<keyword evidence="10" id="KW-1185">Reference proteome</keyword>
<feature type="compositionally biased region" description="Low complexity" evidence="7">
    <location>
        <begin position="167"/>
        <end position="177"/>
    </location>
</feature>
<gene>
    <name evidence="9" type="ORF">P167DRAFT_580028</name>
</gene>
<dbReference type="GO" id="GO:0008270">
    <property type="term" value="F:zinc ion binding"/>
    <property type="evidence" value="ECO:0007669"/>
    <property type="project" value="UniProtKB-KW"/>
</dbReference>
<dbReference type="PANTHER" id="PTHR46527:SF1">
    <property type="entry name" value="NUCLEOPORIN NUP42"/>
    <property type="match status" value="1"/>
</dbReference>
<dbReference type="SUPFAM" id="SSF90229">
    <property type="entry name" value="CCCH zinc finger"/>
    <property type="match status" value="1"/>
</dbReference>
<feature type="domain" description="C3H1-type" evidence="8">
    <location>
        <begin position="1"/>
        <end position="27"/>
    </location>
</feature>
<dbReference type="Proteomes" id="UP000277580">
    <property type="component" value="Unassembled WGS sequence"/>
</dbReference>
<dbReference type="GO" id="GO:0005634">
    <property type="term" value="C:nucleus"/>
    <property type="evidence" value="ECO:0007669"/>
    <property type="project" value="UniProtKB-SubCell"/>
</dbReference>
<dbReference type="InParanoid" id="A0A3N4KEJ5"/>
<reference evidence="9 10" key="1">
    <citation type="journal article" date="2018" name="Nat. Ecol. Evol.">
        <title>Pezizomycetes genomes reveal the molecular basis of ectomycorrhizal truffle lifestyle.</title>
        <authorList>
            <person name="Murat C."/>
            <person name="Payen T."/>
            <person name="Noel B."/>
            <person name="Kuo A."/>
            <person name="Morin E."/>
            <person name="Chen J."/>
            <person name="Kohler A."/>
            <person name="Krizsan K."/>
            <person name="Balestrini R."/>
            <person name="Da Silva C."/>
            <person name="Montanini B."/>
            <person name="Hainaut M."/>
            <person name="Levati E."/>
            <person name="Barry K.W."/>
            <person name="Belfiori B."/>
            <person name="Cichocki N."/>
            <person name="Clum A."/>
            <person name="Dockter R.B."/>
            <person name="Fauchery L."/>
            <person name="Guy J."/>
            <person name="Iotti M."/>
            <person name="Le Tacon F."/>
            <person name="Lindquist E.A."/>
            <person name="Lipzen A."/>
            <person name="Malagnac F."/>
            <person name="Mello A."/>
            <person name="Molinier V."/>
            <person name="Miyauchi S."/>
            <person name="Poulain J."/>
            <person name="Riccioni C."/>
            <person name="Rubini A."/>
            <person name="Sitrit Y."/>
            <person name="Splivallo R."/>
            <person name="Traeger S."/>
            <person name="Wang M."/>
            <person name="Zifcakova L."/>
            <person name="Wipf D."/>
            <person name="Zambonelli A."/>
            <person name="Paolocci F."/>
            <person name="Nowrousian M."/>
            <person name="Ottonello S."/>
            <person name="Baldrian P."/>
            <person name="Spatafora J.W."/>
            <person name="Henrissat B."/>
            <person name="Nagy L.G."/>
            <person name="Aury J.M."/>
            <person name="Wincker P."/>
            <person name="Grigoriev I.V."/>
            <person name="Bonfante P."/>
            <person name="Martin F.M."/>
        </authorList>
    </citation>
    <scope>NUCLEOTIDE SEQUENCE [LARGE SCALE GENOMIC DNA]</scope>
    <source>
        <strain evidence="9 10">CCBAS932</strain>
    </source>
</reference>
<feature type="compositionally biased region" description="Polar residues" evidence="7">
    <location>
        <begin position="431"/>
        <end position="493"/>
    </location>
</feature>
<dbReference type="OrthoDB" id="20729at2759"/>
<dbReference type="EMBL" id="ML119219">
    <property type="protein sequence ID" value="RPB06801.1"/>
    <property type="molecule type" value="Genomic_DNA"/>
</dbReference>
<evidence type="ECO:0000256" key="1">
    <source>
        <dbReference type="ARBA" id="ARBA00004123"/>
    </source>
</evidence>
<feature type="compositionally biased region" description="Polar residues" evidence="7">
    <location>
        <begin position="178"/>
        <end position="236"/>
    </location>
</feature>
<dbReference type="AlphaFoldDB" id="A0A3N4KEJ5"/>
<evidence type="ECO:0000313" key="9">
    <source>
        <dbReference type="EMBL" id="RPB06801.1"/>
    </source>
</evidence>
<evidence type="ECO:0000256" key="5">
    <source>
        <dbReference type="ARBA" id="ARBA00023242"/>
    </source>
</evidence>
<name>A0A3N4KEJ5_9PEZI</name>
<feature type="compositionally biased region" description="Polar residues" evidence="7">
    <location>
        <begin position="250"/>
        <end position="274"/>
    </location>
</feature>